<dbReference type="Pfam" id="PF00954">
    <property type="entry name" value="S_locus_glycop"/>
    <property type="match status" value="1"/>
</dbReference>
<evidence type="ECO:0000259" key="14">
    <source>
        <dbReference type="PROSITE" id="PS50026"/>
    </source>
</evidence>
<gene>
    <name evidence="16" type="ORF">PIB30_056213</name>
</gene>
<dbReference type="InterPro" id="IPR000858">
    <property type="entry name" value="S_locus_glycoprot_dom"/>
</dbReference>
<keyword evidence="5" id="KW-0547">Nucleotide-binding</keyword>
<dbReference type="Pfam" id="PF08276">
    <property type="entry name" value="PAN_2"/>
    <property type="match status" value="1"/>
</dbReference>
<dbReference type="InterPro" id="IPR000719">
    <property type="entry name" value="Prot_kinase_dom"/>
</dbReference>
<dbReference type="Proteomes" id="UP001341840">
    <property type="component" value="Unassembled WGS sequence"/>
</dbReference>
<evidence type="ECO:0000259" key="13">
    <source>
        <dbReference type="PROSITE" id="PS50011"/>
    </source>
</evidence>
<evidence type="ECO:0000256" key="5">
    <source>
        <dbReference type="ARBA" id="ARBA00022741"/>
    </source>
</evidence>
<proteinExistence type="predicted"/>
<comment type="catalytic activity">
    <reaction evidence="10">
        <text>L-seryl-[protein] + ATP = O-phospho-L-seryl-[protein] + ADP + H(+)</text>
        <dbReference type="Rhea" id="RHEA:17989"/>
        <dbReference type="Rhea" id="RHEA-COMP:9863"/>
        <dbReference type="Rhea" id="RHEA-COMP:11604"/>
        <dbReference type="ChEBI" id="CHEBI:15378"/>
        <dbReference type="ChEBI" id="CHEBI:29999"/>
        <dbReference type="ChEBI" id="CHEBI:30616"/>
        <dbReference type="ChEBI" id="CHEBI:83421"/>
        <dbReference type="ChEBI" id="CHEBI:456216"/>
        <dbReference type="EC" id="2.7.11.1"/>
    </reaction>
</comment>
<evidence type="ECO:0000259" key="15">
    <source>
        <dbReference type="PROSITE" id="PS50948"/>
    </source>
</evidence>
<dbReference type="PROSITE" id="PS50948">
    <property type="entry name" value="PAN"/>
    <property type="match status" value="1"/>
</dbReference>
<keyword evidence="7" id="KW-0067">ATP-binding</keyword>
<comment type="caution">
    <text evidence="16">The sequence shown here is derived from an EMBL/GenBank/DDBJ whole genome shotgun (WGS) entry which is preliminary data.</text>
</comment>
<evidence type="ECO:0000256" key="7">
    <source>
        <dbReference type="ARBA" id="ARBA00022840"/>
    </source>
</evidence>
<name>A0ABU6QIY2_9FABA</name>
<keyword evidence="4" id="KW-0732">Signal</keyword>
<dbReference type="InterPro" id="IPR003609">
    <property type="entry name" value="Pan_app"/>
</dbReference>
<keyword evidence="17" id="KW-1185">Reference proteome</keyword>
<feature type="domain" description="Apple" evidence="15">
    <location>
        <begin position="182"/>
        <end position="266"/>
    </location>
</feature>
<dbReference type="Gene3D" id="3.50.4.10">
    <property type="entry name" value="Hepatocyte Growth Factor"/>
    <property type="match status" value="1"/>
</dbReference>
<dbReference type="Pfam" id="PF11883">
    <property type="entry name" value="DUF3403"/>
    <property type="match status" value="1"/>
</dbReference>
<keyword evidence="12" id="KW-0472">Membrane</keyword>
<keyword evidence="11" id="KW-0245">EGF-like domain</keyword>
<keyword evidence="12" id="KW-0812">Transmembrane</keyword>
<dbReference type="CDD" id="cd14066">
    <property type="entry name" value="STKc_IRAK"/>
    <property type="match status" value="1"/>
</dbReference>
<evidence type="ECO:0000313" key="16">
    <source>
        <dbReference type="EMBL" id="MED6111854.1"/>
    </source>
</evidence>
<keyword evidence="12" id="KW-1133">Transmembrane helix</keyword>
<evidence type="ECO:0000313" key="17">
    <source>
        <dbReference type="Proteomes" id="UP001341840"/>
    </source>
</evidence>
<evidence type="ECO:0000256" key="10">
    <source>
        <dbReference type="ARBA" id="ARBA00048679"/>
    </source>
</evidence>
<keyword evidence="3" id="KW-0808">Transferase</keyword>
<evidence type="ECO:0000256" key="11">
    <source>
        <dbReference type="PROSITE-ProRule" id="PRU00076"/>
    </source>
</evidence>
<dbReference type="CDD" id="cd01098">
    <property type="entry name" value="PAN_AP_plant"/>
    <property type="match status" value="1"/>
</dbReference>
<dbReference type="InterPro" id="IPR021820">
    <property type="entry name" value="S-locus_recpt_kinase_C"/>
</dbReference>
<dbReference type="EC" id="2.7.11.1" evidence="1"/>
<evidence type="ECO:0000256" key="3">
    <source>
        <dbReference type="ARBA" id="ARBA00022679"/>
    </source>
</evidence>
<evidence type="ECO:0000256" key="2">
    <source>
        <dbReference type="ARBA" id="ARBA00022527"/>
    </source>
</evidence>
<evidence type="ECO:0000256" key="12">
    <source>
        <dbReference type="SAM" id="Phobius"/>
    </source>
</evidence>
<dbReference type="InterPro" id="IPR011009">
    <property type="entry name" value="Kinase-like_dom_sf"/>
</dbReference>
<dbReference type="PROSITE" id="PS50026">
    <property type="entry name" value="EGF_3"/>
    <property type="match status" value="1"/>
</dbReference>
<dbReference type="InterPro" id="IPR000742">
    <property type="entry name" value="EGF"/>
</dbReference>
<dbReference type="Gene3D" id="3.30.200.20">
    <property type="entry name" value="Phosphorylase Kinase, domain 1"/>
    <property type="match status" value="1"/>
</dbReference>
<evidence type="ECO:0000256" key="6">
    <source>
        <dbReference type="ARBA" id="ARBA00022777"/>
    </source>
</evidence>
<dbReference type="InterPro" id="IPR001245">
    <property type="entry name" value="Ser-Thr/Tyr_kinase_cat_dom"/>
</dbReference>
<keyword evidence="6" id="KW-0418">Kinase</keyword>
<comment type="catalytic activity">
    <reaction evidence="9">
        <text>L-threonyl-[protein] + ATP = O-phospho-L-threonyl-[protein] + ADP + H(+)</text>
        <dbReference type="Rhea" id="RHEA:46608"/>
        <dbReference type="Rhea" id="RHEA-COMP:11060"/>
        <dbReference type="Rhea" id="RHEA-COMP:11605"/>
        <dbReference type="ChEBI" id="CHEBI:15378"/>
        <dbReference type="ChEBI" id="CHEBI:30013"/>
        <dbReference type="ChEBI" id="CHEBI:30616"/>
        <dbReference type="ChEBI" id="CHEBI:61977"/>
        <dbReference type="ChEBI" id="CHEBI:456216"/>
        <dbReference type="EC" id="2.7.11.1"/>
    </reaction>
</comment>
<accession>A0ABU6QIY2</accession>
<dbReference type="SUPFAM" id="SSF56112">
    <property type="entry name" value="Protein kinase-like (PK-like)"/>
    <property type="match status" value="1"/>
</dbReference>
<evidence type="ECO:0000256" key="9">
    <source>
        <dbReference type="ARBA" id="ARBA00047899"/>
    </source>
</evidence>
<evidence type="ECO:0000256" key="8">
    <source>
        <dbReference type="ARBA" id="ARBA00023157"/>
    </source>
</evidence>
<sequence>MKFGLDLRTGLNRKLTAWKSVDDPSPGDFSFSMVLHNYPDAYMIKDGKKYYRSGPWNGLHSSGSPQVRSNPIYDYKFVFNKDELYYTYSMKNSSSISRIVLDGTNYVRRRYMWIESDKRWQTYTSVPLDLCDTYAICGAYGSCVITDSPVCQCLKGFKAKSPKAWNSMDWSHGCVRIKPLSCKDKEKDGFAKISGLKVPDTTHSWLDQTIGLKECRAKCLNNCSCMAYVNSDVRGKGSGCALRFSDLIDLRQLSAGGQDLYVRMDASELAEVEVSHKKDRVLVAVIIPLAIAAVSGILISGGCYKKKSRKKVKEKLSFDMQGDQNSRMLVDDMDLPVFGLSTIAKATSNFAIMNKIGEGGFGPVYKGMLEDGPEIAVTRLSASSGQGINEFKNEVKLIAKLQHRNLVKLLGCCIEEEEKMLVYEYMPNSSLDSFIFDQQRSELLDWLKRFNIICGIAKGLLYLHQDSRPRIIHRDPKASNVLLDNELNPKISDFGMAGIFGGDQNEVNTKRIVGAYGYMAPEYASDGHFSVKSDVFSFGVLLLEIISGKRSRGYYNQNTSHNLIGHAWKLWKEGMPLELVETRPGDCSFQSQILHCIHVSLLCVQHNPEDRPGMSSVLLMLVSEFELPEPKQPGFFAKDSGEADSSTSNMQLSSTSEITITLLEAR</sequence>
<comment type="caution">
    <text evidence="11">Lacks conserved residue(s) required for the propagation of feature annotation.</text>
</comment>
<evidence type="ECO:0000256" key="4">
    <source>
        <dbReference type="ARBA" id="ARBA00022729"/>
    </source>
</evidence>
<evidence type="ECO:0000256" key="1">
    <source>
        <dbReference type="ARBA" id="ARBA00012513"/>
    </source>
</evidence>
<reference evidence="16 17" key="1">
    <citation type="journal article" date="2023" name="Plants (Basel)">
        <title>Bridging the Gap: Combining Genomics and Transcriptomics Approaches to Understand Stylosanthes scabra, an Orphan Legume from the Brazilian Caatinga.</title>
        <authorList>
            <person name="Ferreira-Neto J.R.C."/>
            <person name="da Silva M.D."/>
            <person name="Binneck E."/>
            <person name="de Melo N.F."/>
            <person name="da Silva R.H."/>
            <person name="de Melo A.L.T.M."/>
            <person name="Pandolfi V."/>
            <person name="Bustamante F.O."/>
            <person name="Brasileiro-Vidal A.C."/>
            <person name="Benko-Iseppon A.M."/>
        </authorList>
    </citation>
    <scope>NUCLEOTIDE SEQUENCE [LARGE SCALE GENOMIC DNA]</scope>
    <source>
        <tissue evidence="16">Leaves</tissue>
    </source>
</reference>
<keyword evidence="8" id="KW-1015">Disulfide bond</keyword>
<keyword evidence="2" id="KW-0723">Serine/threonine-protein kinase</keyword>
<feature type="domain" description="EGF-like" evidence="14">
    <location>
        <begin position="127"/>
        <end position="163"/>
    </location>
</feature>
<feature type="domain" description="Protein kinase" evidence="13">
    <location>
        <begin position="350"/>
        <end position="626"/>
    </location>
</feature>
<organism evidence="16 17">
    <name type="scientific">Stylosanthes scabra</name>
    <dbReference type="NCBI Taxonomy" id="79078"/>
    <lineage>
        <taxon>Eukaryota</taxon>
        <taxon>Viridiplantae</taxon>
        <taxon>Streptophyta</taxon>
        <taxon>Embryophyta</taxon>
        <taxon>Tracheophyta</taxon>
        <taxon>Spermatophyta</taxon>
        <taxon>Magnoliopsida</taxon>
        <taxon>eudicotyledons</taxon>
        <taxon>Gunneridae</taxon>
        <taxon>Pentapetalae</taxon>
        <taxon>rosids</taxon>
        <taxon>fabids</taxon>
        <taxon>Fabales</taxon>
        <taxon>Fabaceae</taxon>
        <taxon>Papilionoideae</taxon>
        <taxon>50 kb inversion clade</taxon>
        <taxon>dalbergioids sensu lato</taxon>
        <taxon>Dalbergieae</taxon>
        <taxon>Pterocarpus clade</taxon>
        <taxon>Stylosanthes</taxon>
    </lineage>
</organism>
<dbReference type="PROSITE" id="PS50011">
    <property type="entry name" value="PROTEIN_KINASE_DOM"/>
    <property type="match status" value="1"/>
</dbReference>
<dbReference type="SMART" id="SM00473">
    <property type="entry name" value="PAN_AP"/>
    <property type="match status" value="1"/>
</dbReference>
<dbReference type="PANTHER" id="PTHR27002">
    <property type="entry name" value="RECEPTOR-LIKE SERINE/THREONINE-PROTEIN KINASE SD1-8"/>
    <property type="match status" value="1"/>
</dbReference>
<dbReference type="Pfam" id="PF07714">
    <property type="entry name" value="PK_Tyr_Ser-Thr"/>
    <property type="match status" value="1"/>
</dbReference>
<protein>
    <recommendedName>
        <fullName evidence="1">non-specific serine/threonine protein kinase</fullName>
        <ecNumber evidence="1">2.7.11.1</ecNumber>
    </recommendedName>
</protein>
<feature type="transmembrane region" description="Helical" evidence="12">
    <location>
        <begin position="281"/>
        <end position="304"/>
    </location>
</feature>
<dbReference type="EMBL" id="JASCZI010000447">
    <property type="protein sequence ID" value="MED6111854.1"/>
    <property type="molecule type" value="Genomic_DNA"/>
</dbReference>
<dbReference type="Gene3D" id="1.10.510.10">
    <property type="entry name" value="Transferase(Phosphotransferase) domain 1"/>
    <property type="match status" value="1"/>
</dbReference>
<dbReference type="PANTHER" id="PTHR27002:SF900">
    <property type="entry name" value="S-LOCUS LECTIN KINASE FAMILY PROTEIN"/>
    <property type="match status" value="1"/>
</dbReference>